<dbReference type="CDD" id="cd00298">
    <property type="entry name" value="ACD_sHsps_p23-like"/>
    <property type="match status" value="1"/>
</dbReference>
<reference evidence="1" key="1">
    <citation type="submission" date="2020-03" db="EMBL/GenBank/DDBJ databases">
        <title>Draft sequencing of Paenibacilllus sp. S3N08.</title>
        <authorList>
            <person name="Kim D.-U."/>
        </authorList>
    </citation>
    <scope>NUCLEOTIDE SEQUENCE</scope>
    <source>
        <strain evidence="1">S3N08</strain>
    </source>
</reference>
<dbReference type="Proteomes" id="UP001165962">
    <property type="component" value="Unassembled WGS sequence"/>
</dbReference>
<gene>
    <name evidence="1" type="ORF">G9U52_00460</name>
</gene>
<dbReference type="RefSeq" id="WP_166144564.1">
    <property type="nucleotide sequence ID" value="NZ_JAAOIW010000001.1"/>
</dbReference>
<protein>
    <recommendedName>
        <fullName evidence="3">HSP20 family molecular chaperone IbpA</fullName>
    </recommendedName>
</protein>
<dbReference type="EMBL" id="JAAOIW010000001">
    <property type="protein sequence ID" value="NHN28295.1"/>
    <property type="molecule type" value="Genomic_DNA"/>
</dbReference>
<evidence type="ECO:0008006" key="3">
    <source>
        <dbReference type="Google" id="ProtNLM"/>
    </source>
</evidence>
<organism evidence="1 2">
    <name type="scientific">Paenibacillus agricola</name>
    <dbReference type="NCBI Taxonomy" id="2716264"/>
    <lineage>
        <taxon>Bacteria</taxon>
        <taxon>Bacillati</taxon>
        <taxon>Bacillota</taxon>
        <taxon>Bacilli</taxon>
        <taxon>Bacillales</taxon>
        <taxon>Paenibacillaceae</taxon>
        <taxon>Paenibacillus</taxon>
    </lineage>
</organism>
<proteinExistence type="predicted"/>
<evidence type="ECO:0000313" key="2">
    <source>
        <dbReference type="Proteomes" id="UP001165962"/>
    </source>
</evidence>
<sequence length="153" mass="17759">MSPNDRPSQQSRWNQLEAMLGTKLPALPTAQDMEPWQDMSWVEGYVQQMLQKTMSNSKIPHTLGIKGLPEVFETHHYVIIKLKLSQPNHPIIHVRADRVTIEDSPQLKKQSVRLPCLVLPHHSRASHKDGILQIKLRKRKLNKTVHEIQVRYL</sequence>
<name>A0ABX0IWM0_9BACL</name>
<keyword evidence="2" id="KW-1185">Reference proteome</keyword>
<evidence type="ECO:0000313" key="1">
    <source>
        <dbReference type="EMBL" id="NHN28295.1"/>
    </source>
</evidence>
<comment type="caution">
    <text evidence="1">The sequence shown here is derived from an EMBL/GenBank/DDBJ whole genome shotgun (WGS) entry which is preliminary data.</text>
</comment>
<accession>A0ABX0IWM0</accession>